<sequence>MFLRTRCVVGQDEVQMTCIVEPRIELKHDLNGHDELVVLKVELVVELSWADDGAHGRVELG</sequence>
<accession>A0A392W849</accession>
<dbReference type="AlphaFoldDB" id="A0A392W849"/>
<feature type="non-terminal residue" evidence="1">
    <location>
        <position position="61"/>
    </location>
</feature>
<evidence type="ECO:0000313" key="1">
    <source>
        <dbReference type="EMBL" id="MCI96814.1"/>
    </source>
</evidence>
<keyword evidence="2" id="KW-1185">Reference proteome</keyword>
<comment type="caution">
    <text evidence="1">The sequence shown here is derived from an EMBL/GenBank/DDBJ whole genome shotgun (WGS) entry which is preliminary data.</text>
</comment>
<protein>
    <submittedName>
        <fullName evidence="1">Uncharacterized protein</fullName>
    </submittedName>
</protein>
<evidence type="ECO:0000313" key="2">
    <source>
        <dbReference type="Proteomes" id="UP000265520"/>
    </source>
</evidence>
<name>A0A392W849_9FABA</name>
<reference evidence="1 2" key="1">
    <citation type="journal article" date="2018" name="Front. Plant Sci.">
        <title>Red Clover (Trifolium pratense) and Zigzag Clover (T. medium) - A Picture of Genomic Similarities and Differences.</title>
        <authorList>
            <person name="Dluhosova J."/>
            <person name="Istvanek J."/>
            <person name="Nedelnik J."/>
            <person name="Repkova J."/>
        </authorList>
    </citation>
    <scope>NUCLEOTIDE SEQUENCE [LARGE SCALE GENOMIC DNA]</scope>
    <source>
        <strain evidence="2">cv. 10/8</strain>
        <tissue evidence="1">Leaf</tissue>
    </source>
</reference>
<dbReference type="EMBL" id="LXQA011424578">
    <property type="protein sequence ID" value="MCI96814.1"/>
    <property type="molecule type" value="Genomic_DNA"/>
</dbReference>
<organism evidence="1 2">
    <name type="scientific">Trifolium medium</name>
    <dbReference type="NCBI Taxonomy" id="97028"/>
    <lineage>
        <taxon>Eukaryota</taxon>
        <taxon>Viridiplantae</taxon>
        <taxon>Streptophyta</taxon>
        <taxon>Embryophyta</taxon>
        <taxon>Tracheophyta</taxon>
        <taxon>Spermatophyta</taxon>
        <taxon>Magnoliopsida</taxon>
        <taxon>eudicotyledons</taxon>
        <taxon>Gunneridae</taxon>
        <taxon>Pentapetalae</taxon>
        <taxon>rosids</taxon>
        <taxon>fabids</taxon>
        <taxon>Fabales</taxon>
        <taxon>Fabaceae</taxon>
        <taxon>Papilionoideae</taxon>
        <taxon>50 kb inversion clade</taxon>
        <taxon>NPAAA clade</taxon>
        <taxon>Hologalegina</taxon>
        <taxon>IRL clade</taxon>
        <taxon>Trifolieae</taxon>
        <taxon>Trifolium</taxon>
    </lineage>
</organism>
<proteinExistence type="predicted"/>
<dbReference type="Proteomes" id="UP000265520">
    <property type="component" value="Unassembled WGS sequence"/>
</dbReference>